<accession>A0A8J3YMB0</accession>
<dbReference type="EMBL" id="BOPF01000019">
    <property type="protein sequence ID" value="GIJ48124.1"/>
    <property type="molecule type" value="Genomic_DNA"/>
</dbReference>
<dbReference type="Pfam" id="PF13239">
    <property type="entry name" value="2TM"/>
    <property type="match status" value="1"/>
</dbReference>
<name>A0A8J3YMB0_9ACTN</name>
<comment type="caution">
    <text evidence="3">The sequence shown here is derived from an EMBL/GenBank/DDBJ whole genome shotgun (WGS) entry which is preliminary data.</text>
</comment>
<gene>
    <name evidence="3" type="ORF">Val02_50100</name>
</gene>
<reference evidence="3" key="1">
    <citation type="submission" date="2021-01" db="EMBL/GenBank/DDBJ databases">
        <title>Whole genome shotgun sequence of Virgisporangium aliadipatigenens NBRC 105644.</title>
        <authorList>
            <person name="Komaki H."/>
            <person name="Tamura T."/>
        </authorList>
    </citation>
    <scope>NUCLEOTIDE SEQUENCE</scope>
    <source>
        <strain evidence="3">NBRC 105644</strain>
    </source>
</reference>
<dbReference type="RefSeq" id="WP_203901623.1">
    <property type="nucleotide sequence ID" value="NZ_BOPF01000019.1"/>
</dbReference>
<organism evidence="3 4">
    <name type="scientific">Virgisporangium aliadipatigenens</name>
    <dbReference type="NCBI Taxonomy" id="741659"/>
    <lineage>
        <taxon>Bacteria</taxon>
        <taxon>Bacillati</taxon>
        <taxon>Actinomycetota</taxon>
        <taxon>Actinomycetes</taxon>
        <taxon>Micromonosporales</taxon>
        <taxon>Micromonosporaceae</taxon>
        <taxon>Virgisporangium</taxon>
    </lineage>
</organism>
<keyword evidence="1" id="KW-0812">Transmembrane</keyword>
<keyword evidence="4" id="KW-1185">Reference proteome</keyword>
<sequence>MSTELPADRDDLRQQAVTRLRKRRDLHQHFFVYTVMNSVLVVIWLVTMPGGFFWPMFPLALWGMGLVFHAYDVYAAPGPSEERIEREMNRLSRK</sequence>
<feature type="domain" description="2TM" evidence="2">
    <location>
        <begin position="14"/>
        <end position="86"/>
    </location>
</feature>
<feature type="transmembrane region" description="Helical" evidence="1">
    <location>
        <begin position="52"/>
        <end position="74"/>
    </location>
</feature>
<protein>
    <recommendedName>
        <fullName evidence="2">2TM domain-containing protein</fullName>
    </recommendedName>
</protein>
<dbReference type="Proteomes" id="UP000619260">
    <property type="component" value="Unassembled WGS sequence"/>
</dbReference>
<evidence type="ECO:0000256" key="1">
    <source>
        <dbReference type="SAM" id="Phobius"/>
    </source>
</evidence>
<keyword evidence="1" id="KW-1133">Transmembrane helix</keyword>
<evidence type="ECO:0000313" key="3">
    <source>
        <dbReference type="EMBL" id="GIJ48124.1"/>
    </source>
</evidence>
<dbReference type="InterPro" id="IPR025698">
    <property type="entry name" value="2TM_dom"/>
</dbReference>
<dbReference type="AlphaFoldDB" id="A0A8J3YMB0"/>
<evidence type="ECO:0000313" key="4">
    <source>
        <dbReference type="Proteomes" id="UP000619260"/>
    </source>
</evidence>
<proteinExistence type="predicted"/>
<feature type="transmembrane region" description="Helical" evidence="1">
    <location>
        <begin position="30"/>
        <end position="46"/>
    </location>
</feature>
<keyword evidence="1" id="KW-0472">Membrane</keyword>
<evidence type="ECO:0000259" key="2">
    <source>
        <dbReference type="Pfam" id="PF13239"/>
    </source>
</evidence>